<dbReference type="EMBL" id="JARBDR010000018">
    <property type="protein sequence ID" value="KAJ8322347.1"/>
    <property type="molecule type" value="Genomic_DNA"/>
</dbReference>
<evidence type="ECO:0000256" key="1">
    <source>
        <dbReference type="ARBA" id="ARBA00022737"/>
    </source>
</evidence>
<organism evidence="5 6">
    <name type="scientific">Tegillarca granosa</name>
    <name type="common">Malaysian cockle</name>
    <name type="synonym">Anadara granosa</name>
    <dbReference type="NCBI Taxonomy" id="220873"/>
    <lineage>
        <taxon>Eukaryota</taxon>
        <taxon>Metazoa</taxon>
        <taxon>Spiralia</taxon>
        <taxon>Lophotrochozoa</taxon>
        <taxon>Mollusca</taxon>
        <taxon>Bivalvia</taxon>
        <taxon>Autobranchia</taxon>
        <taxon>Pteriomorphia</taxon>
        <taxon>Arcoida</taxon>
        <taxon>Arcoidea</taxon>
        <taxon>Arcidae</taxon>
        <taxon>Tegillarca</taxon>
    </lineage>
</organism>
<comment type="caution">
    <text evidence="5">The sequence shown here is derived from an EMBL/GenBank/DDBJ whole genome shotgun (WGS) entry which is preliminary data.</text>
</comment>
<proteinExistence type="predicted"/>
<accession>A0ABQ9G207</accession>
<name>A0ABQ9G207_TEGGR</name>
<keyword evidence="2 3" id="KW-1015">Disulfide bond</keyword>
<evidence type="ECO:0000256" key="3">
    <source>
        <dbReference type="PROSITE-ProRule" id="PRU01005"/>
    </source>
</evidence>
<feature type="disulfide bond" evidence="3">
    <location>
        <begin position="80"/>
        <end position="93"/>
    </location>
</feature>
<feature type="disulfide bond" evidence="3">
    <location>
        <begin position="43"/>
        <end position="56"/>
    </location>
</feature>
<dbReference type="InterPro" id="IPR036383">
    <property type="entry name" value="TSP1_rpt_sf"/>
</dbReference>
<keyword evidence="1" id="KW-0677">Repeat</keyword>
<evidence type="ECO:0000256" key="2">
    <source>
        <dbReference type="ARBA" id="ARBA00023157"/>
    </source>
</evidence>
<reference evidence="5 6" key="1">
    <citation type="submission" date="2022-12" db="EMBL/GenBank/DDBJ databases">
        <title>Chromosome-level genome of Tegillarca granosa.</title>
        <authorList>
            <person name="Kim J."/>
        </authorList>
    </citation>
    <scope>NUCLEOTIDE SEQUENCE [LARGE SCALE GENOMIC DNA]</scope>
    <source>
        <strain evidence="5">Teg-2019</strain>
        <tissue evidence="5">Adductor muscle</tissue>
    </source>
</reference>
<dbReference type="InterPro" id="IPR052065">
    <property type="entry name" value="Compl_asym_regulator"/>
</dbReference>
<gene>
    <name evidence="5" type="ORF">KUTeg_000818</name>
</gene>
<dbReference type="Gene3D" id="2.20.100.10">
    <property type="entry name" value="Thrombospondin type-1 (TSP1) repeat"/>
    <property type="match status" value="12"/>
</dbReference>
<dbReference type="SMART" id="SM00209">
    <property type="entry name" value="TSP1"/>
    <property type="match status" value="12"/>
</dbReference>
<dbReference type="InterPro" id="IPR003582">
    <property type="entry name" value="ShKT_dom"/>
</dbReference>
<dbReference type="PANTHER" id="PTHR22906">
    <property type="entry name" value="PROPERDIN"/>
    <property type="match status" value="1"/>
</dbReference>
<dbReference type="PROSITE" id="PS50092">
    <property type="entry name" value="TSP1"/>
    <property type="match status" value="12"/>
</dbReference>
<dbReference type="SMART" id="SM00254">
    <property type="entry name" value="ShKT"/>
    <property type="match status" value="2"/>
</dbReference>
<dbReference type="InterPro" id="IPR000884">
    <property type="entry name" value="TSP1_rpt"/>
</dbReference>
<evidence type="ECO:0000313" key="5">
    <source>
        <dbReference type="EMBL" id="KAJ8322347.1"/>
    </source>
</evidence>
<protein>
    <recommendedName>
        <fullName evidence="4">ShKT domain-containing protein</fullName>
    </recommendedName>
</protein>
<keyword evidence="6" id="KW-1185">Reference proteome</keyword>
<feature type="domain" description="ShKT" evidence="4">
    <location>
        <begin position="63"/>
        <end position="96"/>
    </location>
</feature>
<evidence type="ECO:0000313" key="6">
    <source>
        <dbReference type="Proteomes" id="UP001217089"/>
    </source>
</evidence>
<dbReference type="SUPFAM" id="SSF82895">
    <property type="entry name" value="TSP-1 type 1 repeat"/>
    <property type="match status" value="12"/>
</dbReference>
<comment type="caution">
    <text evidence="3">Lacks conserved residue(s) required for the propagation of feature annotation.</text>
</comment>
<evidence type="ECO:0000259" key="4">
    <source>
        <dbReference type="PROSITE" id="PS51670"/>
    </source>
</evidence>
<dbReference type="PANTHER" id="PTHR22906:SF21">
    <property type="entry name" value="SEMA DOMAIN-CONTAINING PROTEIN"/>
    <property type="match status" value="1"/>
</dbReference>
<sequence length="811" mass="84316">MVEIHTHDLLYITVPTQTLGASSGNCSDQLSDCSALQKQVNVCSQPQTAALCQQTCGLCTGTCKDQLSDCSVLKQQVNVCGDKTSAALCQQTCGLCGSTINGGWSNWSPWGNCSKTCGSGTESRTRSCSHPAPNNGGAQCSGSATESKSCLLKHCPLNGGWSNWSPWGHCSKTCGSGTETRTRSCSHPAPNYGGAQCSGSATDSKSCLLKHCPLNGEWSNWSPWGHCSKTCGSGTETRTRSCSHPAPNYGGAQCSGSATESKSCLLTHCPLNGGWSSWSSWGNCSKTCGSGTETRTRSCSHPAPNYGGAQCSGSATESKSCLLKHCPLNGGWSSWSSWGHCSKTCGSGTETKTRSCSHPAPNYGGAQCSGSATESKSCLLKHCPLNGGWNTWSPWGHCSKTCGSGTETRTRSCSHPAPNYGGAQCSGSATESKSCLLTHCPLNGGWGSWSSWGHCSKTCGSGTETRTRSCSHPAPNYGGAQCSGSATESKSCLLTHCPLNGGWGSWSSWGHCSKTCGSGTETRTRACSHPAPNYGGSQCSGSATNSKSCLLKHCPLNGGWSSWSSWGHCSKTCGSGTETRTRSCSHPAPNYGGAQCSGSATDSKSCLLKHCPLNGGWSSWSSWGHCSKTCGSGTETRTRSCSHPAPNYGGAQCSGSATESKSCLLKHCPLNGGWSSWSSWGHCSKTCGSGTETRTRSCSHPAPNYGGAQCSGSATESKSCLLTHCPLIVNGGWSSWVKYGQCTVSCGGGNIMLRRTCSNPAPSGGGSPCSGSDSTKKSGDMKFCNLCVFPDVLSEKNISLIRLNNNRKLIE</sequence>
<feature type="domain" description="ShKT" evidence="4">
    <location>
        <begin position="26"/>
        <end position="59"/>
    </location>
</feature>
<dbReference type="PROSITE" id="PS51670">
    <property type="entry name" value="SHKT"/>
    <property type="match status" value="2"/>
</dbReference>
<dbReference type="Pfam" id="PF00090">
    <property type="entry name" value="TSP_1"/>
    <property type="match status" value="12"/>
</dbReference>
<dbReference type="PRINTS" id="PR01705">
    <property type="entry name" value="TSP1REPEAT"/>
</dbReference>
<dbReference type="Proteomes" id="UP001217089">
    <property type="component" value="Unassembled WGS sequence"/>
</dbReference>